<accession>A0A920CAV3</accession>
<keyword evidence="2" id="KW-1185">Reference proteome</keyword>
<sequence>MFAWCDFDVSVQYGANQPEYDIVIVQGDRMLKVSVKGSQDGSWGLTQNYKKGKTCQDKGKAPTLLVQRKGLSLKNAFRSPR</sequence>
<proteinExistence type="predicted"/>
<dbReference type="Proteomes" id="UP000679779">
    <property type="component" value="Unassembled WGS sequence"/>
</dbReference>
<comment type="caution">
    <text evidence="1">The sequence shown here is derived from an EMBL/GenBank/DDBJ whole genome shotgun (WGS) entry which is preliminary data.</text>
</comment>
<protein>
    <submittedName>
        <fullName evidence="1">Uncharacterized protein</fullName>
    </submittedName>
</protein>
<evidence type="ECO:0000313" key="2">
    <source>
        <dbReference type="Proteomes" id="UP000679779"/>
    </source>
</evidence>
<name>A0A920CAV3_9BACL</name>
<organism evidence="1 2">
    <name type="scientific">Paenibacillus albilobatus</name>
    <dbReference type="NCBI Taxonomy" id="2716884"/>
    <lineage>
        <taxon>Bacteria</taxon>
        <taxon>Bacillati</taxon>
        <taxon>Bacillota</taxon>
        <taxon>Bacilli</taxon>
        <taxon>Bacillales</taxon>
        <taxon>Paenibacillaceae</taxon>
        <taxon>Paenibacillus</taxon>
    </lineage>
</organism>
<dbReference type="EMBL" id="BORQ01000005">
    <property type="protein sequence ID" value="GIO32831.1"/>
    <property type="molecule type" value="Genomic_DNA"/>
</dbReference>
<reference evidence="1" key="1">
    <citation type="submission" date="2021-03" db="EMBL/GenBank/DDBJ databases">
        <title>Antimicrobial resistance genes in bacteria isolated from Japanese honey, and their potential for conferring macrolide and lincosamide resistance in the American foulbrood pathogen Paenibacillus larvae.</title>
        <authorList>
            <person name="Okamoto M."/>
            <person name="Kumagai M."/>
            <person name="Kanamori H."/>
            <person name="Takamatsu D."/>
        </authorList>
    </citation>
    <scope>NUCLEOTIDE SEQUENCE</scope>
    <source>
        <strain evidence="1">J2TS6</strain>
    </source>
</reference>
<dbReference type="AlphaFoldDB" id="A0A920CAV3"/>
<evidence type="ECO:0000313" key="1">
    <source>
        <dbReference type="EMBL" id="GIO32831.1"/>
    </source>
</evidence>
<gene>
    <name evidence="1" type="ORF">J2TS6_39720</name>
</gene>